<dbReference type="EMBL" id="JABFAC010000009">
    <property type="protein sequence ID" value="MBA0622699.1"/>
    <property type="molecule type" value="Genomic_DNA"/>
</dbReference>
<keyword evidence="3" id="KW-1185">Reference proteome</keyword>
<protein>
    <submittedName>
        <fullName evidence="2">Uncharacterized protein</fullName>
    </submittedName>
</protein>
<sequence>LATQLVFPNCYAVAAAFYQSPASCFEFPIELLDDSWFINNGPSLETLQPNYTFTTVPVPSFPDGVAKTYPNQLSQQFNSRDNSQREVGGGVVYIEPDPKDLDHAGQASNGRSHKDDEARMLSLGNANSQRETSYRSCNEKKRKGPQLTEAEQAQKQKKKQNDKKYRQTLKMEREKLKDLEKRVSGCGGIDQIESELPRLRKIAVDVDKFQQSTRTELGTLQQMLFSYGGIDKMKLMLDKYKRFMIFNVNEKELETKNGGIEKLEADSNKLNRIKSILKGNEEEFIVDKVKRIDETETAKNRFKKMELQWEEQSEEQKQMVSRKEVESFKAAPGSLL</sequence>
<dbReference type="AlphaFoldDB" id="A0A7J8S9H6"/>
<feature type="non-terminal residue" evidence="2">
    <location>
        <position position="336"/>
    </location>
</feature>
<reference evidence="2 3" key="1">
    <citation type="journal article" date="2019" name="Genome Biol. Evol.">
        <title>Insights into the evolution of the New World diploid cottons (Gossypium, subgenus Houzingenia) based on genome sequencing.</title>
        <authorList>
            <person name="Grover C.E."/>
            <person name="Arick M.A. 2nd"/>
            <person name="Thrash A."/>
            <person name="Conover J.L."/>
            <person name="Sanders W.S."/>
            <person name="Peterson D.G."/>
            <person name="Frelichowski J.E."/>
            <person name="Scheffler J.A."/>
            <person name="Scheffler B.E."/>
            <person name="Wendel J.F."/>
        </authorList>
    </citation>
    <scope>NUCLEOTIDE SEQUENCE [LARGE SCALE GENOMIC DNA]</scope>
    <source>
        <strain evidence="2">27</strain>
        <tissue evidence="2">Leaf</tissue>
    </source>
</reference>
<feature type="non-terminal residue" evidence="2">
    <location>
        <position position="1"/>
    </location>
</feature>
<name>A0A7J8S9H6_GOSDV</name>
<dbReference type="Proteomes" id="UP000593561">
    <property type="component" value="Unassembled WGS sequence"/>
</dbReference>
<proteinExistence type="predicted"/>
<feature type="region of interest" description="Disordered" evidence="1">
    <location>
        <begin position="313"/>
        <end position="336"/>
    </location>
</feature>
<accession>A0A7J8S9H6</accession>
<feature type="compositionally biased region" description="Basic and acidic residues" evidence="1">
    <location>
        <begin position="314"/>
        <end position="327"/>
    </location>
</feature>
<evidence type="ECO:0000256" key="1">
    <source>
        <dbReference type="SAM" id="MobiDB-lite"/>
    </source>
</evidence>
<feature type="region of interest" description="Disordered" evidence="1">
    <location>
        <begin position="75"/>
        <end position="167"/>
    </location>
</feature>
<organism evidence="2 3">
    <name type="scientific">Gossypium davidsonii</name>
    <name type="common">Davidson's cotton</name>
    <name type="synonym">Gossypium klotzschianum subsp. davidsonii</name>
    <dbReference type="NCBI Taxonomy" id="34287"/>
    <lineage>
        <taxon>Eukaryota</taxon>
        <taxon>Viridiplantae</taxon>
        <taxon>Streptophyta</taxon>
        <taxon>Embryophyta</taxon>
        <taxon>Tracheophyta</taxon>
        <taxon>Spermatophyta</taxon>
        <taxon>Magnoliopsida</taxon>
        <taxon>eudicotyledons</taxon>
        <taxon>Gunneridae</taxon>
        <taxon>Pentapetalae</taxon>
        <taxon>rosids</taxon>
        <taxon>malvids</taxon>
        <taxon>Malvales</taxon>
        <taxon>Malvaceae</taxon>
        <taxon>Malvoideae</taxon>
        <taxon>Gossypium</taxon>
    </lineage>
</organism>
<evidence type="ECO:0000313" key="3">
    <source>
        <dbReference type="Proteomes" id="UP000593561"/>
    </source>
</evidence>
<evidence type="ECO:0000313" key="2">
    <source>
        <dbReference type="EMBL" id="MBA0622699.1"/>
    </source>
</evidence>
<comment type="caution">
    <text evidence="2">The sequence shown here is derived from an EMBL/GenBank/DDBJ whole genome shotgun (WGS) entry which is preliminary data.</text>
</comment>
<feature type="compositionally biased region" description="Polar residues" evidence="1">
    <location>
        <begin position="124"/>
        <end position="136"/>
    </location>
</feature>
<gene>
    <name evidence="2" type="ORF">Godav_008216</name>
</gene>